<reference evidence="2 3" key="1">
    <citation type="journal article" date="2020" name="ISME J.">
        <title>Comparative genomics reveals insights into cyanobacterial evolution and habitat adaptation.</title>
        <authorList>
            <person name="Chen M.Y."/>
            <person name="Teng W.K."/>
            <person name="Zhao L."/>
            <person name="Hu C.X."/>
            <person name="Zhou Y.K."/>
            <person name="Han B.P."/>
            <person name="Song L.R."/>
            <person name="Shu W.S."/>
        </authorList>
    </citation>
    <scope>NUCLEOTIDE SEQUENCE [LARGE SCALE GENOMIC DNA]</scope>
    <source>
        <strain evidence="2 3">FACHB-838</strain>
    </source>
</reference>
<dbReference type="Proteomes" id="UP000623440">
    <property type="component" value="Unassembled WGS sequence"/>
</dbReference>
<sequence length="111" mass="13176">MTATQVLPKEKILQAMTAMIIARDWIGYLNFRRQLRNNYSEGFAGTLRHFYKSLPQEDLEAYINYFGDKDMLTKGERKTRLRQRYEDIEVKEKSERNNSTTSPNVKPRPRT</sequence>
<dbReference type="RefSeq" id="WP_190947302.1">
    <property type="nucleotide sequence ID" value="NZ_JACJSI010000504.1"/>
</dbReference>
<evidence type="ECO:0000256" key="1">
    <source>
        <dbReference type="SAM" id="MobiDB-lite"/>
    </source>
</evidence>
<feature type="compositionally biased region" description="Basic and acidic residues" evidence="1">
    <location>
        <begin position="83"/>
        <end position="96"/>
    </location>
</feature>
<organism evidence="2 3">
    <name type="scientific">Nostoc flagelliforme FACHB-838</name>
    <dbReference type="NCBI Taxonomy" id="2692904"/>
    <lineage>
        <taxon>Bacteria</taxon>
        <taxon>Bacillati</taxon>
        <taxon>Cyanobacteriota</taxon>
        <taxon>Cyanophyceae</taxon>
        <taxon>Nostocales</taxon>
        <taxon>Nostocaceae</taxon>
        <taxon>Nostoc</taxon>
    </lineage>
</organism>
<dbReference type="EMBL" id="JACJSI010000504">
    <property type="protein sequence ID" value="MBD2536604.1"/>
    <property type="molecule type" value="Genomic_DNA"/>
</dbReference>
<proteinExistence type="predicted"/>
<accession>A0ABR8E4H9</accession>
<comment type="caution">
    <text evidence="2">The sequence shown here is derived from an EMBL/GenBank/DDBJ whole genome shotgun (WGS) entry which is preliminary data.</text>
</comment>
<protein>
    <submittedName>
        <fullName evidence="2">Uncharacterized protein</fullName>
    </submittedName>
</protein>
<keyword evidence="3" id="KW-1185">Reference proteome</keyword>
<gene>
    <name evidence="2" type="ORF">H6G97_48030</name>
</gene>
<name>A0ABR8E4H9_9NOSO</name>
<evidence type="ECO:0000313" key="2">
    <source>
        <dbReference type="EMBL" id="MBD2536604.1"/>
    </source>
</evidence>
<feature type="region of interest" description="Disordered" evidence="1">
    <location>
        <begin position="83"/>
        <end position="111"/>
    </location>
</feature>
<evidence type="ECO:0000313" key="3">
    <source>
        <dbReference type="Proteomes" id="UP000623440"/>
    </source>
</evidence>